<name>A0A5J4YNQ7_PORPP</name>
<dbReference type="GO" id="GO:0030130">
    <property type="term" value="C:clathrin coat of trans-Golgi network vesicle"/>
    <property type="evidence" value="ECO:0007669"/>
    <property type="project" value="InterPro"/>
</dbReference>
<dbReference type="OMA" id="WLKEDKX"/>
<gene>
    <name evidence="3" type="ORF">FVE85_9200</name>
</gene>
<dbReference type="InterPro" id="IPR000547">
    <property type="entry name" value="Clathrin_H-chain/VPS_repeat"/>
</dbReference>
<dbReference type="PANTHER" id="PTHR10292:SF1">
    <property type="entry name" value="CLATHRIN HEAVY CHAIN"/>
    <property type="match status" value="1"/>
</dbReference>
<dbReference type="Gene3D" id="1.25.40.10">
    <property type="entry name" value="Tetratricopeptide repeat domain"/>
    <property type="match status" value="2"/>
</dbReference>
<feature type="repeat" description="CHCR" evidence="2">
    <location>
        <begin position="567"/>
        <end position="730"/>
    </location>
</feature>
<dbReference type="GO" id="GO:0032051">
    <property type="term" value="F:clathrin light chain binding"/>
    <property type="evidence" value="ECO:0007669"/>
    <property type="project" value="InterPro"/>
</dbReference>
<keyword evidence="4" id="KW-1185">Reference proteome</keyword>
<dbReference type="InterPro" id="IPR016025">
    <property type="entry name" value="Clathrin_H-chain_N"/>
</dbReference>
<reference evidence="4" key="1">
    <citation type="journal article" date="2019" name="Nat. Commun.">
        <title>Expansion of phycobilisome linker gene families in mesophilic red algae.</title>
        <authorList>
            <person name="Lee J."/>
            <person name="Kim D."/>
            <person name="Bhattacharya D."/>
            <person name="Yoon H.S."/>
        </authorList>
    </citation>
    <scope>NUCLEOTIDE SEQUENCE [LARGE SCALE GENOMIC DNA]</scope>
    <source>
        <strain evidence="4">CCMP 1328</strain>
    </source>
</reference>
<comment type="caution">
    <text evidence="3">The sequence shown here is derived from an EMBL/GenBank/DDBJ whole genome shotgun (WGS) entry which is preliminary data.</text>
</comment>
<evidence type="ECO:0000256" key="1">
    <source>
        <dbReference type="PIRNR" id="PIRNR002290"/>
    </source>
</evidence>
<keyword evidence="1" id="KW-0968">Cytoplasmic vesicle</keyword>
<dbReference type="PANTHER" id="PTHR10292">
    <property type="entry name" value="CLATHRIN HEAVY CHAIN RELATED"/>
    <property type="match status" value="1"/>
</dbReference>
<dbReference type="InterPro" id="IPR055358">
    <property type="entry name" value="CHCR"/>
</dbReference>
<dbReference type="InterPro" id="IPR016341">
    <property type="entry name" value="Clathrin_heavy_chain"/>
</dbReference>
<feature type="repeat" description="CHCR" evidence="2">
    <location>
        <begin position="884"/>
        <end position="1026"/>
    </location>
</feature>
<dbReference type="Proteomes" id="UP000324585">
    <property type="component" value="Unassembled WGS sequence"/>
</dbReference>
<dbReference type="Pfam" id="PF00637">
    <property type="entry name" value="Clathrin"/>
    <property type="match status" value="7"/>
</dbReference>
<dbReference type="Gene3D" id="1.25.40.730">
    <property type="match status" value="1"/>
</dbReference>
<dbReference type="SMART" id="SM00299">
    <property type="entry name" value="CLH"/>
    <property type="match status" value="7"/>
</dbReference>
<feature type="repeat" description="CHCR" evidence="2">
    <location>
        <begin position="1187"/>
        <end position="1334"/>
    </location>
</feature>
<dbReference type="OrthoDB" id="2113814at2759"/>
<dbReference type="InterPro" id="IPR016024">
    <property type="entry name" value="ARM-type_fold"/>
</dbReference>
<dbReference type="GO" id="GO:0071439">
    <property type="term" value="C:clathrin complex"/>
    <property type="evidence" value="ECO:0007669"/>
    <property type="project" value="InterPro"/>
</dbReference>
<comment type="similarity">
    <text evidence="1">Belongs to the clathrin heavy chain family.</text>
</comment>
<dbReference type="SUPFAM" id="SSF50989">
    <property type="entry name" value="Clathrin heavy-chain terminal domain"/>
    <property type="match status" value="1"/>
</dbReference>
<evidence type="ECO:0000256" key="2">
    <source>
        <dbReference type="PROSITE-ProRule" id="PRU01006"/>
    </source>
</evidence>
<sequence>MGDPVEVHEHLNLTSAAAIDAASLSFATVTLQSEKYVCVRDRNAASGSAELVVVELDTAGSGVMRKPMAADSAIMNPRANIIALKAGMALQIFDLTKKQKVKAVQISENVVFWKWISDKTIGIVTETAVYHWALSDAAGDPVKMFDRHNSMTRAQIINYRADASEQWLVLVGIAPGAAAGAPVTGRMQLYSVARKMSQALEGHAATFASISLGGYDTSVLAFASLPAAAGSSPVMHMIEVGTERKPENAPRFDKKSIPLQFPPQCTAAGDFPIAMDASTKYAVVFMLTKMGFLYVYEISTGTCLYTRQVSNTSVFVTCANTETGGIFGVNRAGQVLSIQLVPERVIPYVMSSTSAGSDPAIVARIAAQSGFPGADGLFVNKFRQFFDAGRLREAALVASQSPGTSVRNKQTIELFKALPQEEGQPPALLVYFQVLLERGKLNKLESIELAQQVIALGRVQLLEKWIQDDKMECSEELGDLLKTRAGNLPLAMTVYVKGGAHHAVLRALIENGQTAKVVPYAQRVQMSSVNIPELVQLASTHGSPQAALELANALQQSGLPTASAASAAGERSMQDIESMFHMFMQKGMLQEATAYVVDNLGEDVPEAGHLQTTVLKANLANAPQLADAILKRKIWSHYNHVEVAQQCERAGLYSHALTHYKDITDVRRVLSNTTHTLEPELVLEYFDRLLQPVASGDGSTSTSPANSNIALECLDVLLRANPRGNLGLCVQIAAAHVDVLGATALMGVFGKLKQPQQAQQATFALLQGIINKTDDADVHYAYIELAIRLEQFGEAEKVTRESEHYNPEKVKSFLMSVKPRDPRPLINVCDRFSYVEELVRFLIKNNQPKFVEGYVTRINPTRASTVCGILLDLDYEEEFIKNLVMQVKNTVNVGELVVTFEKHNKLKMLLPFLEAKLNDGGSEDSEVCTGLAKVYVDANISPEHFLETNEFYDPRAVGQYCENRDPYLSVLAYRRGKGSCDAELLNVTNKNALFKEQAKYVVEREDAALWAQVLSDSNTNRKLLVDQVMSSALPEQQAPEKVSATVKAFMAADLPQLLIELLEKLVLSSSPGNAVFAKNRNLQNLLILTSIKTEKDRAMEYIKKLENYDGNDIAQICLGAELYEEAFTIFSRFNKYDEAVGVILDEMNDFPRAEAFAEKLDRPEVWSRLGKAQLKKRDMVGKGVTSLLRAKDPGPYESVIHACKDFEPDAATYDAIIKYLKFARTKVQDVIAVDTEIVVGLARCDRLTEVEEFLSMPNHSADLDEAGERCLAQDLLKAAKLLFSATNSYGRLAVVLVKLRDFAGAAESARKSNKVATWRSVCFACVDAGEFRLAQICGLHLVVEPDELQDVLTYYQQRGFFNELLDLLDASLSMERAHQALFTETGVMYTKYRLVEEHKVMEFMRMWWQRCSVPKLIRACDAAAAWPEKVYLHIQYNEAENALQCMMEHPIGWDHAVFLQAVNKASNTDVLYRCISFYMNEHFDLLQELLVACASRTDPQRVISMLKTSRLLPDAHQELGDFGVLPFFKTYLLKLQEKQNIPEVNEALNEVLLLEENVEMLKESIKSHVHFDQLKFARKLEHAQAIEYRRISATLYTMNKKFEQAVEVSKRDKLWKDAIESASVSKDPELVDFLSRFFLDNDLREGFSATLLACYEFYPPAAALEYAWMYNVMDFAMPFFVQTMDEMFNRVMGLEQVEKERVLAHEAEKKALEETINDDPSVLLHGVQGSPAAAMLANLSGAGASGTGQLALGWQS</sequence>
<keyword evidence="1" id="KW-0168">Coated pit</keyword>
<dbReference type="GO" id="GO:0005198">
    <property type="term" value="F:structural molecule activity"/>
    <property type="evidence" value="ECO:0007669"/>
    <property type="project" value="InterPro"/>
</dbReference>
<dbReference type="SUPFAM" id="SSF48371">
    <property type="entry name" value="ARM repeat"/>
    <property type="match status" value="5"/>
</dbReference>
<protein>
    <recommendedName>
        <fullName evidence="1">Clathrin heavy chain</fullName>
    </recommendedName>
</protein>
<dbReference type="GO" id="GO:0006898">
    <property type="term" value="P:receptor-mediated endocytosis"/>
    <property type="evidence" value="ECO:0007669"/>
    <property type="project" value="TreeGrafter"/>
</dbReference>
<dbReference type="PROSITE" id="PS50236">
    <property type="entry name" value="CHCR"/>
    <property type="match status" value="6"/>
</dbReference>
<keyword evidence="1" id="KW-0472">Membrane</keyword>
<dbReference type="PIRSF" id="PIRSF002290">
    <property type="entry name" value="Clathrin_H_chain"/>
    <property type="match status" value="1"/>
</dbReference>
<evidence type="ECO:0000313" key="4">
    <source>
        <dbReference type="Proteomes" id="UP000324585"/>
    </source>
</evidence>
<dbReference type="InterPro" id="IPR011990">
    <property type="entry name" value="TPR-like_helical_dom_sf"/>
</dbReference>
<feature type="repeat" description="CHCR" evidence="2">
    <location>
        <begin position="1339"/>
        <end position="1487"/>
    </location>
</feature>
<dbReference type="GO" id="GO:0030132">
    <property type="term" value="C:clathrin coat of coated pit"/>
    <property type="evidence" value="ECO:0007669"/>
    <property type="project" value="InterPro"/>
</dbReference>
<comment type="subcellular location">
    <subcellularLocation>
        <location evidence="1">Cytoplasmic vesicle membrane</location>
        <topology evidence="1">Peripheral membrane protein</topology>
        <orientation evidence="1">Cytoplasmic side</orientation>
    </subcellularLocation>
    <subcellularLocation>
        <location evidence="1">Membrane</location>
        <location evidence="1">Coated pit</location>
        <topology evidence="1">Peripheral membrane protein</topology>
        <orientation evidence="1">Cytoplasmic side</orientation>
    </subcellularLocation>
</comment>
<proteinExistence type="inferred from homology"/>
<dbReference type="GO" id="GO:0006886">
    <property type="term" value="P:intracellular protein transport"/>
    <property type="evidence" value="ECO:0007669"/>
    <property type="project" value="UniProtKB-UniRule"/>
</dbReference>
<organism evidence="3 4">
    <name type="scientific">Porphyridium purpureum</name>
    <name type="common">Red alga</name>
    <name type="synonym">Porphyridium cruentum</name>
    <dbReference type="NCBI Taxonomy" id="35688"/>
    <lineage>
        <taxon>Eukaryota</taxon>
        <taxon>Rhodophyta</taxon>
        <taxon>Bangiophyceae</taxon>
        <taxon>Porphyridiales</taxon>
        <taxon>Porphyridiaceae</taxon>
        <taxon>Porphyridium</taxon>
    </lineage>
</organism>
<dbReference type="Gene3D" id="2.130.10.110">
    <property type="entry name" value="Clathrin heavy-chain terminal domain"/>
    <property type="match status" value="1"/>
</dbReference>
<feature type="repeat" description="CHCR" evidence="2">
    <location>
        <begin position="1033"/>
        <end position="1182"/>
    </location>
</feature>
<accession>A0A5J4YNQ7</accession>
<dbReference type="Pfam" id="PF13838">
    <property type="entry name" value="Clathrin_H_link"/>
    <property type="match status" value="1"/>
</dbReference>
<dbReference type="EMBL" id="VRMN01000008">
    <property type="protein sequence ID" value="KAA8492928.1"/>
    <property type="molecule type" value="Genomic_DNA"/>
</dbReference>
<feature type="repeat" description="CHCR" evidence="2">
    <location>
        <begin position="1490"/>
        <end position="1647"/>
    </location>
</feature>
<comment type="function">
    <text evidence="1">Clathrin is the major protein of the polyhedral coat of coated pits and vesicles.</text>
</comment>
<evidence type="ECO:0000313" key="3">
    <source>
        <dbReference type="EMBL" id="KAA8492928.1"/>
    </source>
</evidence>